<comment type="catalytic activity">
    <reaction evidence="5">
        <text>pseudouridine(1915) in 23S rRNA + S-adenosyl-L-methionine = N(3)-methylpseudouridine(1915) in 23S rRNA + S-adenosyl-L-homocysteine + H(+)</text>
        <dbReference type="Rhea" id="RHEA:42752"/>
        <dbReference type="Rhea" id="RHEA-COMP:10221"/>
        <dbReference type="Rhea" id="RHEA-COMP:10222"/>
        <dbReference type="ChEBI" id="CHEBI:15378"/>
        <dbReference type="ChEBI" id="CHEBI:57856"/>
        <dbReference type="ChEBI" id="CHEBI:59789"/>
        <dbReference type="ChEBI" id="CHEBI:65314"/>
        <dbReference type="ChEBI" id="CHEBI:74486"/>
        <dbReference type="EC" id="2.1.1.177"/>
    </reaction>
</comment>
<dbReference type="GO" id="GO:0070038">
    <property type="term" value="F:rRNA (pseudouridine-N3-)-methyltransferase activity"/>
    <property type="evidence" value="ECO:0007669"/>
    <property type="project" value="UniProtKB-UniRule"/>
</dbReference>
<sequence>MKISVVAMGKMRDARFGELASEYRERLSHHLPVEDIEVREVRVSGNDVAGALADEAEAMRKASPEPALTIAMTEGGKQIDSAQLAEWMDDWMVGGQRHVVFYIGSAHGLDRQFLKSCDRRLSLSKMTFPHEMARMMLWEQLYRAMTIIRGEPYHK</sequence>
<dbReference type="EC" id="2.1.1.177" evidence="5"/>
<comment type="similarity">
    <text evidence="4 5">Belongs to the RNA methyltransferase RlmH family.</text>
</comment>
<gene>
    <name evidence="5" type="primary">rlmH</name>
    <name evidence="6" type="ORF">FRC96_07045</name>
</gene>
<evidence type="ECO:0000313" key="7">
    <source>
        <dbReference type="Proteomes" id="UP000321046"/>
    </source>
</evidence>
<keyword evidence="2 5" id="KW-0808">Transferase</keyword>
<dbReference type="OrthoDB" id="9806643at2"/>
<dbReference type="EMBL" id="VOSL01000035">
    <property type="protein sequence ID" value="TXD39567.1"/>
    <property type="molecule type" value="Genomic_DNA"/>
</dbReference>
<feature type="binding site" evidence="5">
    <location>
        <position position="104"/>
    </location>
    <ligand>
        <name>S-adenosyl-L-methionine</name>
        <dbReference type="ChEBI" id="CHEBI:59789"/>
    </ligand>
</feature>
<proteinExistence type="inferred from homology"/>
<dbReference type="InterPro" id="IPR003742">
    <property type="entry name" value="RlmH-like"/>
</dbReference>
<comment type="subcellular location">
    <subcellularLocation>
        <location evidence="5">Cytoplasm</location>
    </subcellularLocation>
</comment>
<dbReference type="PIRSF" id="PIRSF004505">
    <property type="entry name" value="MT_bac"/>
    <property type="match status" value="1"/>
</dbReference>
<dbReference type="PANTHER" id="PTHR33603:SF1">
    <property type="entry name" value="RIBOSOMAL RNA LARGE SUBUNIT METHYLTRANSFERASE H"/>
    <property type="match status" value="1"/>
</dbReference>
<evidence type="ECO:0000256" key="1">
    <source>
        <dbReference type="ARBA" id="ARBA00022603"/>
    </source>
</evidence>
<dbReference type="Pfam" id="PF02590">
    <property type="entry name" value="SPOUT_MTase"/>
    <property type="match status" value="1"/>
</dbReference>
<protein>
    <recommendedName>
        <fullName evidence="5">Ribosomal RNA large subunit methyltransferase H</fullName>
        <ecNumber evidence="5">2.1.1.177</ecNumber>
    </recommendedName>
    <alternativeName>
        <fullName evidence="5">23S rRNA (pseudouridine1915-N3)-methyltransferase</fullName>
    </alternativeName>
    <alternativeName>
        <fullName evidence="5">23S rRNA m3Psi1915 methyltransferase</fullName>
    </alternativeName>
    <alternativeName>
        <fullName evidence="5">rRNA (pseudouridine-N3-)-methyltransferase RlmH</fullName>
    </alternativeName>
</protein>
<organism evidence="6 7">
    <name type="scientific">Lujinxingia vulgaris</name>
    <dbReference type="NCBI Taxonomy" id="2600176"/>
    <lineage>
        <taxon>Bacteria</taxon>
        <taxon>Deltaproteobacteria</taxon>
        <taxon>Bradymonadales</taxon>
        <taxon>Lujinxingiaceae</taxon>
        <taxon>Lujinxingia</taxon>
    </lineage>
</organism>
<feature type="binding site" evidence="5">
    <location>
        <begin position="123"/>
        <end position="128"/>
    </location>
    <ligand>
        <name>S-adenosyl-L-methionine</name>
        <dbReference type="ChEBI" id="CHEBI:59789"/>
    </ligand>
</feature>
<dbReference type="Proteomes" id="UP000321046">
    <property type="component" value="Unassembled WGS sequence"/>
</dbReference>
<evidence type="ECO:0000256" key="3">
    <source>
        <dbReference type="ARBA" id="ARBA00022691"/>
    </source>
</evidence>
<dbReference type="GO" id="GO:0005737">
    <property type="term" value="C:cytoplasm"/>
    <property type="evidence" value="ECO:0007669"/>
    <property type="project" value="UniProtKB-SubCell"/>
</dbReference>
<evidence type="ECO:0000256" key="4">
    <source>
        <dbReference type="ARBA" id="ARBA00038303"/>
    </source>
</evidence>
<dbReference type="PANTHER" id="PTHR33603">
    <property type="entry name" value="METHYLTRANSFERASE"/>
    <property type="match status" value="1"/>
</dbReference>
<comment type="caution">
    <text evidence="6">The sequence shown here is derived from an EMBL/GenBank/DDBJ whole genome shotgun (WGS) entry which is preliminary data.</text>
</comment>
<reference evidence="6 7" key="1">
    <citation type="submission" date="2019-08" db="EMBL/GenBank/DDBJ databases">
        <title>Bradymonadales sp. TMQ2.</title>
        <authorList>
            <person name="Liang Q."/>
        </authorList>
    </citation>
    <scope>NUCLEOTIDE SEQUENCE [LARGE SCALE GENOMIC DNA]</scope>
    <source>
        <strain evidence="6 7">TMQ2</strain>
    </source>
</reference>
<dbReference type="SUPFAM" id="SSF75217">
    <property type="entry name" value="alpha/beta knot"/>
    <property type="match status" value="1"/>
</dbReference>
<dbReference type="Gene3D" id="3.40.1280.10">
    <property type="match status" value="1"/>
</dbReference>
<evidence type="ECO:0000256" key="2">
    <source>
        <dbReference type="ARBA" id="ARBA00022679"/>
    </source>
</evidence>
<keyword evidence="5" id="KW-0698">rRNA processing</keyword>
<dbReference type="RefSeq" id="WP_146973801.1">
    <property type="nucleotide sequence ID" value="NZ_VOSL01000035.1"/>
</dbReference>
<keyword evidence="3 5" id="KW-0949">S-adenosyl-L-methionine</keyword>
<comment type="subunit">
    <text evidence="5">Homodimer.</text>
</comment>
<comment type="caution">
    <text evidence="5">Lacks conserved residue(s) required for the propagation of feature annotation.</text>
</comment>
<dbReference type="InterPro" id="IPR029026">
    <property type="entry name" value="tRNA_m1G_MTases_N"/>
</dbReference>
<name>A0A5C6XCA4_9DELT</name>
<dbReference type="InterPro" id="IPR029028">
    <property type="entry name" value="Alpha/beta_knot_MTases"/>
</dbReference>
<keyword evidence="1 5" id="KW-0489">Methyltransferase</keyword>
<dbReference type="CDD" id="cd18081">
    <property type="entry name" value="RlmH-like"/>
    <property type="match status" value="1"/>
</dbReference>
<keyword evidence="5" id="KW-0963">Cytoplasm</keyword>
<accession>A0A5C6XCA4</accession>
<evidence type="ECO:0000313" key="6">
    <source>
        <dbReference type="EMBL" id="TXD39567.1"/>
    </source>
</evidence>
<comment type="function">
    <text evidence="5">Specifically methylates the pseudouridine at position 1915 (m3Psi1915) in 23S rRNA.</text>
</comment>
<evidence type="ECO:0000256" key="5">
    <source>
        <dbReference type="HAMAP-Rule" id="MF_00658"/>
    </source>
</evidence>
<dbReference type="AlphaFoldDB" id="A0A5C6XCA4"/>
<dbReference type="HAMAP" id="MF_00658">
    <property type="entry name" value="23SrRNA_methyltr_H"/>
    <property type="match status" value="1"/>
</dbReference>